<dbReference type="EMBL" id="MT631502">
    <property type="protein sequence ID" value="QNO52155.1"/>
    <property type="molecule type" value="Genomic_DNA"/>
</dbReference>
<protein>
    <submittedName>
        <fullName evidence="1">Uncharacterized protein</fullName>
    </submittedName>
</protein>
<proteinExistence type="predicted"/>
<sequence>MERFVDSRNQRSQKEETSYINQDDLEALQNAVLTPPYKPIQLISQDGKGHHQNRLLVYEVLKNDGLKQKTICVDADDFSSPLSTTIESRSDLNQIIVVDNCKERHHQKLIDILGQRTSRLGLIVISTDGVQINDERFRLVGRPGLSDSTVLKEIASKKAEDVIVPNAQISTTSIPEQECLDLPNSINTTYDMIIQHLGHEVLNLTKRVLGFMALFSKIGSEINITPELKFLSQKIGFIEPHDWLRFVEIIHLLREHKIIQGQYYLKISDERFRQFLIQEWWDIYGSSVDFKLFLKDIYIFSEDLAQRLIDSVPYITATAKGKGVAQALLGESGMFSSGVLLKDEFGSQLFGKLTEADPAMALYCLKNSVGTWGKEALLQFTTGRREVVWALEKIAMWGELFSDAARLLLALGEAENETWSNNASGVFAELFSSGYGRVAPTEASPQERLPILKEAFGSNSKERRVLALRACDQALESQHFVRHTGAERQGLRKEPQLWMPKTYGELFDAYRQVWQLLREQLDNLPEDEQQQAINILLHRSRGLGRIQNLADMIIDTMGELTKRNYVDKKKVLAKVIHILHYDGRELPPQIRQRWEQLEDELTGGDFSSLMKRYVGMRVFEDKFDEEGNQVDQAQLRIEELARQTVENINLLQPELNWLMTTEAQNGYRFGYELGKRDKDFSLLPTLLETQRNAVVNASAYLLDGYFRAIFEKKQEVWEKQLDALTKDKKLNVLVPELTCRSEMTDQALLRIINLAEKGIVGISHFRMFGWGNDILNLSMHVFNKWIKFLLDSSDTYAVSIALGFYHFYYLDGESKHTLPEELTRELLTHQLLFQKPEAGRRDQMDDYYWAEIGKAFVQVYPKKSLELADKMLEHFGEDGTILEDFHSQTHAVLNEITRRYPQEVWKWVIKYLGPPIDSRAFDIKEWLRGGEWFETKEGILPIIPLEKIWEWVDEDVEGRAWYLASFVPKILFRTEGKICLAREVLVRYGHREDVRGNLMANFSTEGWTGLASLHFQTKKQKLFGFKRGEDNENVKRWIDEYVASLDQQIEWARIGEERRGF</sequence>
<dbReference type="AlphaFoldDB" id="A0A7G9YVX1"/>
<evidence type="ECO:0000313" key="1">
    <source>
        <dbReference type="EMBL" id="QNO52155.1"/>
    </source>
</evidence>
<reference evidence="1" key="1">
    <citation type="submission" date="2020-06" db="EMBL/GenBank/DDBJ databases">
        <title>Unique genomic features of the anaerobic methanotrophic archaea.</title>
        <authorList>
            <person name="Chadwick G.L."/>
            <person name="Skennerton C.T."/>
            <person name="Laso-Perez R."/>
            <person name="Leu A.O."/>
            <person name="Speth D.R."/>
            <person name="Yu H."/>
            <person name="Morgan-Lang C."/>
            <person name="Hatzenpichler R."/>
            <person name="Goudeau D."/>
            <person name="Malmstrom R."/>
            <person name="Brazelton W.J."/>
            <person name="Woyke T."/>
            <person name="Hallam S.J."/>
            <person name="Tyson G.W."/>
            <person name="Wegener G."/>
            <person name="Boetius A."/>
            <person name="Orphan V."/>
        </authorList>
    </citation>
    <scope>NUCLEOTIDE SEQUENCE</scope>
</reference>
<name>A0A7G9YVX1_9EURY</name>
<gene>
    <name evidence="1" type="ORF">MDNCFBIC_00025</name>
</gene>
<accession>A0A7G9YVX1</accession>
<organism evidence="1">
    <name type="scientific">Candidatus Methanophagaceae archaeon ANME-1 ERB6</name>
    <dbReference type="NCBI Taxonomy" id="2759912"/>
    <lineage>
        <taxon>Archaea</taxon>
        <taxon>Methanobacteriati</taxon>
        <taxon>Methanobacteriota</taxon>
        <taxon>Stenosarchaea group</taxon>
        <taxon>Methanomicrobia</taxon>
        <taxon>Candidatus Methanophagales</taxon>
        <taxon>Candidatus Methanophagaceae</taxon>
    </lineage>
</organism>